<sequence length="189" mass="20859">MKLMGGRANPGRMGGPGPRMATAERGSIRPLGPSFEPHFIRPAAHSNLLQCWSSFAISSPFGHTSFGLALHLPNQWVAILPGIITQIRNSEECTRNFPLLSANKKEPEEGETSKQPKHRSAKRRKRTVDYTEAVPISQIIPDLTTGVSAPYEGKTPLCSACHYHHRAEFACVQCKLVTNHGNWDHKKGN</sequence>
<evidence type="ECO:0000313" key="3">
    <source>
        <dbReference type="Proteomes" id="UP000326396"/>
    </source>
</evidence>
<evidence type="ECO:0000256" key="1">
    <source>
        <dbReference type="SAM" id="MobiDB-lite"/>
    </source>
</evidence>
<feature type="compositionally biased region" description="Basic and acidic residues" evidence="1">
    <location>
        <begin position="103"/>
        <end position="114"/>
    </location>
</feature>
<accession>A0A5N6P0T2</accession>
<feature type="region of interest" description="Disordered" evidence="1">
    <location>
        <begin position="1"/>
        <end position="21"/>
    </location>
</feature>
<organism evidence="2 3">
    <name type="scientific">Mikania micrantha</name>
    <name type="common">bitter vine</name>
    <dbReference type="NCBI Taxonomy" id="192012"/>
    <lineage>
        <taxon>Eukaryota</taxon>
        <taxon>Viridiplantae</taxon>
        <taxon>Streptophyta</taxon>
        <taxon>Embryophyta</taxon>
        <taxon>Tracheophyta</taxon>
        <taxon>Spermatophyta</taxon>
        <taxon>Magnoliopsida</taxon>
        <taxon>eudicotyledons</taxon>
        <taxon>Gunneridae</taxon>
        <taxon>Pentapetalae</taxon>
        <taxon>asterids</taxon>
        <taxon>campanulids</taxon>
        <taxon>Asterales</taxon>
        <taxon>Asteraceae</taxon>
        <taxon>Asteroideae</taxon>
        <taxon>Heliantheae alliance</taxon>
        <taxon>Eupatorieae</taxon>
        <taxon>Mikania</taxon>
    </lineage>
</organism>
<feature type="compositionally biased region" description="Low complexity" evidence="1">
    <location>
        <begin position="1"/>
        <end position="11"/>
    </location>
</feature>
<dbReference type="EMBL" id="SZYD01000007">
    <property type="protein sequence ID" value="KAD5802427.1"/>
    <property type="molecule type" value="Genomic_DNA"/>
</dbReference>
<gene>
    <name evidence="2" type="ORF">E3N88_13787</name>
</gene>
<evidence type="ECO:0000313" key="2">
    <source>
        <dbReference type="EMBL" id="KAD5802427.1"/>
    </source>
</evidence>
<dbReference type="Proteomes" id="UP000326396">
    <property type="component" value="Linkage Group LG15"/>
</dbReference>
<dbReference type="AlphaFoldDB" id="A0A5N6P0T2"/>
<proteinExistence type="predicted"/>
<protein>
    <submittedName>
        <fullName evidence="2">Uncharacterized protein</fullName>
    </submittedName>
</protein>
<name>A0A5N6P0T2_9ASTR</name>
<comment type="caution">
    <text evidence="2">The sequence shown here is derived from an EMBL/GenBank/DDBJ whole genome shotgun (WGS) entry which is preliminary data.</text>
</comment>
<feature type="compositionally biased region" description="Basic residues" evidence="1">
    <location>
        <begin position="115"/>
        <end position="126"/>
    </location>
</feature>
<reference evidence="2 3" key="1">
    <citation type="submission" date="2019-05" db="EMBL/GenBank/DDBJ databases">
        <title>Mikania micrantha, genome provides insights into the molecular mechanism of rapid growth.</title>
        <authorList>
            <person name="Liu B."/>
        </authorList>
    </citation>
    <scope>NUCLEOTIDE SEQUENCE [LARGE SCALE GENOMIC DNA]</scope>
    <source>
        <strain evidence="2">NLD-2019</strain>
        <tissue evidence="2">Leaf</tissue>
    </source>
</reference>
<keyword evidence="3" id="KW-1185">Reference proteome</keyword>
<feature type="region of interest" description="Disordered" evidence="1">
    <location>
        <begin position="100"/>
        <end position="127"/>
    </location>
</feature>